<evidence type="ECO:0000313" key="9">
    <source>
        <dbReference type="EMBL" id="PAV27750.1"/>
    </source>
</evidence>
<dbReference type="InterPro" id="IPR000537">
    <property type="entry name" value="UbiA_prenyltransferase"/>
</dbReference>
<gene>
    <name evidence="9" type="ORF">CIL05_20265</name>
</gene>
<dbReference type="PANTHER" id="PTHR13929:SF0">
    <property type="entry name" value="UBIA PRENYLTRANSFERASE DOMAIN-CONTAINING PROTEIN 1"/>
    <property type="match status" value="1"/>
</dbReference>
<keyword evidence="10" id="KW-1185">Reference proteome</keyword>
<protein>
    <recommendedName>
        <fullName evidence="11">1,4-dihydroxy-2-naphthoate octaprenyltransferase</fullName>
    </recommendedName>
</protein>
<evidence type="ECO:0000256" key="1">
    <source>
        <dbReference type="ARBA" id="ARBA00004141"/>
    </source>
</evidence>
<comment type="subcellular location">
    <subcellularLocation>
        <location evidence="1">Membrane</location>
        <topology evidence="1">Multi-pass membrane protein</topology>
    </subcellularLocation>
</comment>
<name>A0A2A2I9D7_9BACI</name>
<dbReference type="AlphaFoldDB" id="A0A2A2I9D7"/>
<reference evidence="9 10" key="1">
    <citation type="submission" date="2017-08" db="EMBL/GenBank/DDBJ databases">
        <title>Virgibacillus indicus sp. nov. and Virgibacillus profoundi sp. nov, two moderately halophilic bacteria isolated from marine sediment by using the Microfluidic Streak Plate.</title>
        <authorList>
            <person name="Xu B."/>
            <person name="Hu B."/>
            <person name="Wang J."/>
            <person name="Zhu Y."/>
            <person name="Huang L."/>
            <person name="Du W."/>
            <person name="Huang Y."/>
        </authorList>
    </citation>
    <scope>NUCLEOTIDE SEQUENCE [LARGE SCALE GENOMIC DNA]</scope>
    <source>
        <strain evidence="9 10">IO3-P3-H5</strain>
    </source>
</reference>
<feature type="transmembrane region" description="Helical" evidence="8">
    <location>
        <begin position="231"/>
        <end position="251"/>
    </location>
</feature>
<comment type="pathway">
    <text evidence="2">Quinol/quinone metabolism; menaquinone biosynthesis.</text>
</comment>
<dbReference type="OrthoDB" id="9767568at2"/>
<evidence type="ECO:0000256" key="5">
    <source>
        <dbReference type="ARBA" id="ARBA00022692"/>
    </source>
</evidence>
<organism evidence="9 10">
    <name type="scientific">Virgibacillus profundi</name>
    <dbReference type="NCBI Taxonomy" id="2024555"/>
    <lineage>
        <taxon>Bacteria</taxon>
        <taxon>Bacillati</taxon>
        <taxon>Bacillota</taxon>
        <taxon>Bacilli</taxon>
        <taxon>Bacillales</taxon>
        <taxon>Bacillaceae</taxon>
        <taxon>Virgibacillus</taxon>
    </lineage>
</organism>
<dbReference type="GO" id="GO:0042371">
    <property type="term" value="P:vitamin K biosynthetic process"/>
    <property type="evidence" value="ECO:0007669"/>
    <property type="project" value="TreeGrafter"/>
</dbReference>
<dbReference type="RefSeq" id="WP_095657365.1">
    <property type="nucleotide sequence ID" value="NZ_NPOA01000020.1"/>
</dbReference>
<evidence type="ECO:0000256" key="7">
    <source>
        <dbReference type="ARBA" id="ARBA00023136"/>
    </source>
</evidence>
<evidence type="ECO:0000256" key="6">
    <source>
        <dbReference type="ARBA" id="ARBA00022989"/>
    </source>
</evidence>
<dbReference type="EMBL" id="NPOA01000020">
    <property type="protein sequence ID" value="PAV27750.1"/>
    <property type="molecule type" value="Genomic_DNA"/>
</dbReference>
<dbReference type="InterPro" id="IPR026046">
    <property type="entry name" value="UBIAD1"/>
</dbReference>
<dbReference type="CDD" id="cd13962">
    <property type="entry name" value="PT_UbiA_UBIAD1"/>
    <property type="match status" value="1"/>
</dbReference>
<evidence type="ECO:0000256" key="8">
    <source>
        <dbReference type="SAM" id="Phobius"/>
    </source>
</evidence>
<keyword evidence="3" id="KW-0474">Menaquinone biosynthesis</keyword>
<dbReference type="GO" id="GO:0004659">
    <property type="term" value="F:prenyltransferase activity"/>
    <property type="evidence" value="ECO:0007669"/>
    <property type="project" value="InterPro"/>
</dbReference>
<evidence type="ECO:0008006" key="11">
    <source>
        <dbReference type="Google" id="ProtNLM"/>
    </source>
</evidence>
<dbReference type="Gene3D" id="1.10.357.140">
    <property type="entry name" value="UbiA prenyltransferase"/>
    <property type="match status" value="1"/>
</dbReference>
<feature type="transmembrane region" description="Helical" evidence="8">
    <location>
        <begin position="132"/>
        <end position="151"/>
    </location>
</feature>
<keyword evidence="7 8" id="KW-0472">Membrane</keyword>
<keyword evidence="4" id="KW-0808">Transferase</keyword>
<dbReference type="PIRSF" id="PIRSF005355">
    <property type="entry name" value="UBIAD1"/>
    <property type="match status" value="1"/>
</dbReference>
<dbReference type="PANTHER" id="PTHR13929">
    <property type="entry name" value="1,4-DIHYDROXY-2-NAPHTHOATE OCTAPRENYLTRANSFERASE"/>
    <property type="match status" value="1"/>
</dbReference>
<keyword evidence="6 8" id="KW-1133">Transmembrane helix</keyword>
<feature type="transmembrane region" description="Helical" evidence="8">
    <location>
        <begin position="30"/>
        <end position="50"/>
    </location>
</feature>
<dbReference type="UniPathway" id="UPA00079"/>
<feature type="transmembrane region" description="Helical" evidence="8">
    <location>
        <begin position="187"/>
        <end position="210"/>
    </location>
</feature>
<feature type="transmembrane region" description="Helical" evidence="8">
    <location>
        <begin position="286"/>
        <end position="309"/>
    </location>
</feature>
<keyword evidence="5 8" id="KW-0812">Transmembrane</keyword>
<evidence type="ECO:0000313" key="10">
    <source>
        <dbReference type="Proteomes" id="UP000218887"/>
    </source>
</evidence>
<accession>A0A2A2I9D7</accession>
<sequence length="311" mass="34456">MEVKRTHFADNLSNDRFYYRFSWFHLTRPLTFTGTISPILAGTVLAAYNGSIRYDILLAMLTATLLIQAATNMFNDYFDFRSGQDQNKWVTANSNKPESGHGPAHHLIPYAAGSLLMLATIIGLWLALNSSFWIILIGIAGIAAGYAYSAGRHSFSSIGLGEAVAAIFLGLVPASLAYIIQGNSLSIQILAVAIPFALAIATMIFTNNLRDIEKDREFRSTVVIKMGKAKAVQFLTLLLGLTYLSIILLIIFQVTTWTTGLTLFTLPLAIRLRWSFRKNAKRTEEIAAMKLAAQHHWLLSFLFLIGMLFGL</sequence>
<evidence type="ECO:0000256" key="4">
    <source>
        <dbReference type="ARBA" id="ARBA00022679"/>
    </source>
</evidence>
<feature type="transmembrane region" description="Helical" evidence="8">
    <location>
        <begin position="107"/>
        <end position="126"/>
    </location>
</feature>
<evidence type="ECO:0000256" key="2">
    <source>
        <dbReference type="ARBA" id="ARBA00004863"/>
    </source>
</evidence>
<dbReference type="GO" id="GO:0009234">
    <property type="term" value="P:menaquinone biosynthetic process"/>
    <property type="evidence" value="ECO:0007669"/>
    <property type="project" value="UniProtKB-UniPathway"/>
</dbReference>
<feature type="transmembrane region" description="Helical" evidence="8">
    <location>
        <begin position="163"/>
        <end position="181"/>
    </location>
</feature>
<feature type="transmembrane region" description="Helical" evidence="8">
    <location>
        <begin position="56"/>
        <end position="74"/>
    </location>
</feature>
<comment type="caution">
    <text evidence="9">The sequence shown here is derived from an EMBL/GenBank/DDBJ whole genome shotgun (WGS) entry which is preliminary data.</text>
</comment>
<dbReference type="InterPro" id="IPR044878">
    <property type="entry name" value="UbiA_sf"/>
</dbReference>
<dbReference type="Pfam" id="PF01040">
    <property type="entry name" value="UbiA"/>
    <property type="match status" value="1"/>
</dbReference>
<dbReference type="Proteomes" id="UP000218887">
    <property type="component" value="Unassembled WGS sequence"/>
</dbReference>
<dbReference type="GO" id="GO:0016020">
    <property type="term" value="C:membrane"/>
    <property type="evidence" value="ECO:0007669"/>
    <property type="project" value="UniProtKB-SubCell"/>
</dbReference>
<proteinExistence type="predicted"/>
<evidence type="ECO:0000256" key="3">
    <source>
        <dbReference type="ARBA" id="ARBA00022428"/>
    </source>
</evidence>